<organism evidence="4 5">
    <name type="scientific">Streptomyces spongiicola</name>
    <dbReference type="NCBI Taxonomy" id="1690221"/>
    <lineage>
        <taxon>Bacteria</taxon>
        <taxon>Bacillati</taxon>
        <taxon>Actinomycetota</taxon>
        <taxon>Actinomycetes</taxon>
        <taxon>Kitasatosporales</taxon>
        <taxon>Streptomycetaceae</taxon>
        <taxon>Streptomyces</taxon>
    </lineage>
</organism>
<keyword evidence="2" id="KW-0812">Transmembrane</keyword>
<evidence type="ECO:0000256" key="1">
    <source>
        <dbReference type="SAM" id="MobiDB-lite"/>
    </source>
</evidence>
<feature type="region of interest" description="Disordered" evidence="1">
    <location>
        <begin position="1"/>
        <end position="32"/>
    </location>
</feature>
<dbReference type="EMBL" id="CP029254">
    <property type="protein sequence ID" value="AWK12081.1"/>
    <property type="molecule type" value="Genomic_DNA"/>
</dbReference>
<keyword evidence="2" id="KW-0472">Membrane</keyword>
<evidence type="ECO:0000259" key="3">
    <source>
        <dbReference type="Pfam" id="PF14016"/>
    </source>
</evidence>
<accession>A0ABM6VEB5</accession>
<dbReference type="Proteomes" id="UP000245051">
    <property type="component" value="Chromosome"/>
</dbReference>
<dbReference type="InterPro" id="IPR025326">
    <property type="entry name" value="DUF4232"/>
</dbReference>
<evidence type="ECO:0000313" key="4">
    <source>
        <dbReference type="EMBL" id="AWK12081.1"/>
    </source>
</evidence>
<keyword evidence="5" id="KW-1185">Reference proteome</keyword>
<name>A0ABM6VEB5_9ACTN</name>
<reference evidence="4 5" key="1">
    <citation type="submission" date="2018-05" db="EMBL/GenBank/DDBJ databases">
        <title>Complete genome sequence of the Type Strain of Streptomyces spongiicola HNM0071, the producer of staurosporine.</title>
        <authorList>
            <person name="Zhou S."/>
            <person name="Huang X."/>
        </authorList>
    </citation>
    <scope>NUCLEOTIDE SEQUENCE [LARGE SCALE GENOMIC DNA]</scope>
    <source>
        <strain evidence="4 5">HNM0071</strain>
    </source>
</reference>
<protein>
    <recommendedName>
        <fullName evidence="3">DUF4232 domain-containing protein</fullName>
    </recommendedName>
</protein>
<feature type="transmembrane region" description="Helical" evidence="2">
    <location>
        <begin position="85"/>
        <end position="106"/>
    </location>
</feature>
<proteinExistence type="predicted"/>
<dbReference type="Pfam" id="PF14016">
    <property type="entry name" value="DUF4232"/>
    <property type="match status" value="1"/>
</dbReference>
<feature type="domain" description="DUF4232" evidence="3">
    <location>
        <begin position="112"/>
        <end position="228"/>
    </location>
</feature>
<gene>
    <name evidence="4" type="ORF">DDQ41_27735</name>
</gene>
<keyword evidence="2" id="KW-1133">Transmembrane helix</keyword>
<evidence type="ECO:0000313" key="5">
    <source>
        <dbReference type="Proteomes" id="UP000245051"/>
    </source>
</evidence>
<evidence type="ECO:0000256" key="2">
    <source>
        <dbReference type="SAM" id="Phobius"/>
    </source>
</evidence>
<sequence length="251" mass="25635">MPGVSRAARGRATRAAALAPRRERSPSSRTRRCRMSWPIRTRTGSSRAARGRHVSVTAAAGVPEPGARTTRPLPSRAAARARARVLGALAVAALAAPLVPAAPAVAAPPPPCLTSDLALSWAPGGTAVSGGAEPGSIRTAVVDLRNGGSGTCLLDGFPKVTLARGASTENLLDQQSAPHSAVVLEPGAGARFTLTFRQGQPGQGGAIEPVTAIVTPPNNTASTNMRWRWGPVAEQVPGDPPRNFVGPVVSV</sequence>